<feature type="coiled-coil region" evidence="1">
    <location>
        <begin position="175"/>
        <end position="242"/>
    </location>
</feature>
<evidence type="ECO:0000313" key="4">
    <source>
        <dbReference type="Proteomes" id="UP000005204"/>
    </source>
</evidence>
<evidence type="ECO:0000256" key="1">
    <source>
        <dbReference type="SAM" id="Coils"/>
    </source>
</evidence>
<dbReference type="GO" id="GO:0006869">
    <property type="term" value="P:lipid transport"/>
    <property type="evidence" value="ECO:0007669"/>
    <property type="project" value="InterPro"/>
</dbReference>
<evidence type="ECO:0000313" key="3">
    <source>
        <dbReference type="EnsemblMetazoa" id="XP_037872120.1"/>
    </source>
</evidence>
<dbReference type="CDD" id="cd13769">
    <property type="entry name" value="ApoLp-III_like"/>
    <property type="match status" value="1"/>
</dbReference>
<accession>A0A8R2R2W4</accession>
<evidence type="ECO:0000256" key="2">
    <source>
        <dbReference type="SAM" id="SignalP"/>
    </source>
</evidence>
<name>A0A8R2R2W4_BOMMO</name>
<dbReference type="Pfam" id="PF07464">
    <property type="entry name" value="ApoLp-III"/>
    <property type="match status" value="1"/>
</dbReference>
<dbReference type="GO" id="GO:0008289">
    <property type="term" value="F:lipid binding"/>
    <property type="evidence" value="ECO:0007669"/>
    <property type="project" value="InterPro"/>
</dbReference>
<dbReference type="AlphaFoldDB" id="A0A8R2R2W4"/>
<dbReference type="InterPro" id="IPR010009">
    <property type="entry name" value="ApoLp-III"/>
</dbReference>
<sequence length="273" mass="30311">MAHLHARSILLMILLYNVDPSSWKPVVDMRCARTRWLVRSGTALRGAAWRGGEGEGAGSQRLRSSVLAPASRVRFASPPHSVSRQHIMAAKFVVLFACIALAQGAMVRRDAPDFFKDIEHHTKEFHKTLEQQFNSLTKSKDAQDFSKAWKDGSESVLQQLNAFAKSLQGALGDANGKAKEALEQSRQNIERTAEELRKAHPDVEKNATALREKLQAAVQNTVQESQKLAKKVSSNVQETNEKLAPKIKAAYDDFAKNTQEVIKKIQEAANAKQ</sequence>
<feature type="chain" id="PRO_5035757752" description="Apolipophorin-III" evidence="2">
    <location>
        <begin position="24"/>
        <end position="273"/>
    </location>
</feature>
<reference evidence="4" key="1">
    <citation type="journal article" date="2008" name="Insect Biochem. Mol. Biol.">
        <title>The genome of a lepidopteran model insect, the silkworm Bombyx mori.</title>
        <authorList>
            <consortium name="International Silkworm Genome Consortium"/>
        </authorList>
    </citation>
    <scope>NUCLEOTIDE SEQUENCE [LARGE SCALE GENOMIC DNA]</scope>
    <source>
        <strain evidence="4">p50T</strain>
    </source>
</reference>
<dbReference type="Proteomes" id="UP000005204">
    <property type="component" value="Unassembled WGS sequence"/>
</dbReference>
<keyword evidence="4" id="KW-1185">Reference proteome</keyword>
<dbReference type="Gene3D" id="1.20.120.20">
    <property type="entry name" value="Apolipoprotein"/>
    <property type="match status" value="1"/>
</dbReference>
<feature type="signal peptide" evidence="2">
    <location>
        <begin position="1"/>
        <end position="23"/>
    </location>
</feature>
<proteinExistence type="predicted"/>
<keyword evidence="1" id="KW-0175">Coiled coil</keyword>
<reference evidence="3" key="2">
    <citation type="submission" date="2022-06" db="UniProtKB">
        <authorList>
            <consortium name="EnsemblMetazoa"/>
        </authorList>
    </citation>
    <scope>IDENTIFICATION</scope>
    <source>
        <strain evidence="3">p50T (Dazao)</strain>
    </source>
</reference>
<dbReference type="EnsemblMetazoa" id="XM_038016192.1">
    <property type="protein sequence ID" value="XP_037872120.1"/>
    <property type="gene ID" value="LOC692632"/>
</dbReference>
<gene>
    <name evidence="3" type="primary">692632</name>
</gene>
<dbReference type="SUPFAM" id="SSF47857">
    <property type="entry name" value="Apolipophorin-III"/>
    <property type="match status" value="1"/>
</dbReference>
<keyword evidence="2" id="KW-0732">Signal</keyword>
<dbReference type="GO" id="GO:0005576">
    <property type="term" value="C:extracellular region"/>
    <property type="evidence" value="ECO:0007669"/>
    <property type="project" value="InterPro"/>
</dbReference>
<evidence type="ECO:0008006" key="5">
    <source>
        <dbReference type="Google" id="ProtNLM"/>
    </source>
</evidence>
<organism evidence="3 4">
    <name type="scientific">Bombyx mori</name>
    <name type="common">Silk moth</name>
    <dbReference type="NCBI Taxonomy" id="7091"/>
    <lineage>
        <taxon>Eukaryota</taxon>
        <taxon>Metazoa</taxon>
        <taxon>Ecdysozoa</taxon>
        <taxon>Arthropoda</taxon>
        <taxon>Hexapoda</taxon>
        <taxon>Insecta</taxon>
        <taxon>Pterygota</taxon>
        <taxon>Neoptera</taxon>
        <taxon>Endopterygota</taxon>
        <taxon>Lepidoptera</taxon>
        <taxon>Glossata</taxon>
        <taxon>Ditrysia</taxon>
        <taxon>Bombycoidea</taxon>
        <taxon>Bombycidae</taxon>
        <taxon>Bombycinae</taxon>
        <taxon>Bombyx</taxon>
    </lineage>
</organism>
<protein>
    <recommendedName>
        <fullName evidence="5">Apolipophorin-III</fullName>
    </recommendedName>
</protein>